<protein>
    <submittedName>
        <fullName evidence="5">WD40 repeat-like protein</fullName>
    </submittedName>
</protein>
<feature type="compositionally biased region" description="Low complexity" evidence="4">
    <location>
        <begin position="41"/>
        <end position="58"/>
    </location>
</feature>
<comment type="caution">
    <text evidence="5">The sequence shown here is derived from an EMBL/GenBank/DDBJ whole genome shotgun (WGS) entry which is preliminary data.</text>
</comment>
<evidence type="ECO:0000313" key="6">
    <source>
        <dbReference type="Proteomes" id="UP000242146"/>
    </source>
</evidence>
<keyword evidence="1 3" id="KW-0853">WD repeat</keyword>
<dbReference type="OrthoDB" id="5588835at2759"/>
<reference evidence="5 6" key="1">
    <citation type="submission" date="2016-07" db="EMBL/GenBank/DDBJ databases">
        <title>Pervasive Adenine N6-methylation of Active Genes in Fungi.</title>
        <authorList>
            <consortium name="DOE Joint Genome Institute"/>
            <person name="Mondo S.J."/>
            <person name="Dannebaum R.O."/>
            <person name="Kuo R.C."/>
            <person name="Labutti K."/>
            <person name="Haridas S."/>
            <person name="Kuo A."/>
            <person name="Salamov A."/>
            <person name="Ahrendt S.R."/>
            <person name="Lipzen A."/>
            <person name="Sullivan W."/>
            <person name="Andreopoulos W.B."/>
            <person name="Clum A."/>
            <person name="Lindquist E."/>
            <person name="Daum C."/>
            <person name="Ramamoorthy G.K."/>
            <person name="Gryganskyi A."/>
            <person name="Culley D."/>
            <person name="Magnuson J.K."/>
            <person name="James T.Y."/>
            <person name="O'Malley M.A."/>
            <person name="Stajich J.E."/>
            <person name="Spatafora J.W."/>
            <person name="Visel A."/>
            <person name="Grigoriev I.V."/>
        </authorList>
    </citation>
    <scope>NUCLEOTIDE SEQUENCE [LARGE SCALE GENOMIC DNA]</scope>
    <source>
        <strain evidence="5 6">NRRL 3301</strain>
    </source>
</reference>
<evidence type="ECO:0000256" key="4">
    <source>
        <dbReference type="SAM" id="MobiDB-lite"/>
    </source>
</evidence>
<dbReference type="PROSITE" id="PS50082">
    <property type="entry name" value="WD_REPEATS_2"/>
    <property type="match status" value="1"/>
</dbReference>
<sequence length="522" mass="59340">MPASMIVDDDMDSDAILEIADDVMPSADQSNDQDTDDLLDAADLALQQKPSSPSGTTTPKRKGKKPAAKPSTDAEVKPKRVRKTKPKGKEVDRVTYFDVERSQELAQKFPDQFWQFHAGNTDTMITNIHEKSPLEPVPVYMNDSGAVTGMTLSPDGTLLATFSSYGSVKVWDVNNDLKLFTKLRDREEDNIDEYYCGLFLPDAPHLLAAAGKLKDRHRWCTDDEDNHIMPCPIKIFDLQTGKVIAKLEGHAEEILSIKAVRFDGNNYYITTSQDGHIMKWKMADDWITLIESQKMLDELTCMAFTVSFVPNTGNKYFLAACDEHVRLYDFETTKLLQTFENLYSSYCDCGKFINWVDEDQHWEKNGKKAPKNEQYAWFITRGAEMCDVEDGVTSTANTCSLHRLVYPKTDDAPFVLEEVHRFKHEQYHANSWLVKITSNGRYLIAPTITGQLFIFNLLTGKLTGILKSHENMEIRDVMFHPYRPLLFSVGDDGNIKAYSYKVPDEDVEMKDVVQQDLDVGKK</sequence>
<dbReference type="PROSITE" id="PS50294">
    <property type="entry name" value="WD_REPEATS_REGION"/>
    <property type="match status" value="1"/>
</dbReference>
<proteinExistence type="predicted"/>
<dbReference type="Pfam" id="PF00400">
    <property type="entry name" value="WD40"/>
    <property type="match status" value="3"/>
</dbReference>
<organism evidence="5 6">
    <name type="scientific">Hesseltinella vesiculosa</name>
    <dbReference type="NCBI Taxonomy" id="101127"/>
    <lineage>
        <taxon>Eukaryota</taxon>
        <taxon>Fungi</taxon>
        <taxon>Fungi incertae sedis</taxon>
        <taxon>Mucoromycota</taxon>
        <taxon>Mucoromycotina</taxon>
        <taxon>Mucoromycetes</taxon>
        <taxon>Mucorales</taxon>
        <taxon>Cunninghamellaceae</taxon>
        <taxon>Hesseltinella</taxon>
    </lineage>
</organism>
<dbReference type="InterPro" id="IPR051510">
    <property type="entry name" value="SKI8"/>
</dbReference>
<evidence type="ECO:0000256" key="2">
    <source>
        <dbReference type="ARBA" id="ARBA00022737"/>
    </source>
</evidence>
<dbReference type="STRING" id="101127.A0A1X2GUH2"/>
<keyword evidence="6" id="KW-1185">Reference proteome</keyword>
<dbReference type="Proteomes" id="UP000242146">
    <property type="component" value="Unassembled WGS sequence"/>
</dbReference>
<dbReference type="Gene3D" id="2.130.10.10">
    <property type="entry name" value="YVTN repeat-like/Quinoprotein amine dehydrogenase"/>
    <property type="match status" value="2"/>
</dbReference>
<dbReference type="EMBL" id="MCGT01000003">
    <property type="protein sequence ID" value="ORX61626.1"/>
    <property type="molecule type" value="Genomic_DNA"/>
</dbReference>
<dbReference type="PANTHER" id="PTHR44090">
    <property type="entry name" value="WD REPEAT-CONTAINING PROTEIN 61"/>
    <property type="match status" value="1"/>
</dbReference>
<dbReference type="PANTHER" id="PTHR44090:SF1">
    <property type="entry name" value="SUPERKILLER COMPLEX PROTEIN 8"/>
    <property type="match status" value="1"/>
</dbReference>
<accession>A0A1X2GUH2</accession>
<dbReference type="SMART" id="SM00320">
    <property type="entry name" value="WD40"/>
    <property type="match status" value="4"/>
</dbReference>
<evidence type="ECO:0000256" key="1">
    <source>
        <dbReference type="ARBA" id="ARBA00022574"/>
    </source>
</evidence>
<dbReference type="InterPro" id="IPR015943">
    <property type="entry name" value="WD40/YVTN_repeat-like_dom_sf"/>
</dbReference>
<dbReference type="InterPro" id="IPR036322">
    <property type="entry name" value="WD40_repeat_dom_sf"/>
</dbReference>
<feature type="compositionally biased region" description="Acidic residues" evidence="4">
    <location>
        <begin position="31"/>
        <end position="40"/>
    </location>
</feature>
<name>A0A1X2GUH2_9FUNG</name>
<feature type="region of interest" description="Disordered" evidence="4">
    <location>
        <begin position="21"/>
        <end position="89"/>
    </location>
</feature>
<evidence type="ECO:0000313" key="5">
    <source>
        <dbReference type="EMBL" id="ORX61626.1"/>
    </source>
</evidence>
<dbReference type="AlphaFoldDB" id="A0A1X2GUH2"/>
<dbReference type="GO" id="GO:0016593">
    <property type="term" value="C:Cdc73/Paf1 complex"/>
    <property type="evidence" value="ECO:0007669"/>
    <property type="project" value="TreeGrafter"/>
</dbReference>
<dbReference type="InterPro" id="IPR001680">
    <property type="entry name" value="WD40_rpt"/>
</dbReference>
<evidence type="ECO:0000256" key="3">
    <source>
        <dbReference type="PROSITE-ProRule" id="PRU00221"/>
    </source>
</evidence>
<feature type="repeat" description="WD" evidence="3">
    <location>
        <begin position="140"/>
        <end position="181"/>
    </location>
</feature>
<gene>
    <name evidence="5" type="ORF">DM01DRAFT_1332229</name>
</gene>
<keyword evidence="2" id="KW-0677">Repeat</keyword>
<dbReference type="SUPFAM" id="SSF50978">
    <property type="entry name" value="WD40 repeat-like"/>
    <property type="match status" value="1"/>
</dbReference>